<dbReference type="PROSITE" id="PS50003">
    <property type="entry name" value="PH_DOMAIN"/>
    <property type="match status" value="1"/>
</dbReference>
<dbReference type="AlphaFoldDB" id="A0A1X7V522"/>
<feature type="domain" description="PH" evidence="2">
    <location>
        <begin position="13"/>
        <end position="113"/>
    </location>
</feature>
<feature type="region of interest" description="Disordered" evidence="1">
    <location>
        <begin position="556"/>
        <end position="594"/>
    </location>
</feature>
<feature type="region of interest" description="Disordered" evidence="1">
    <location>
        <begin position="406"/>
        <end position="521"/>
    </location>
</feature>
<dbReference type="EnsemblMetazoa" id="XM_019995239.1">
    <property type="protein sequence ID" value="XP_019850798.1"/>
    <property type="gene ID" value="LOC109581267"/>
</dbReference>
<evidence type="ECO:0000256" key="1">
    <source>
        <dbReference type="SAM" id="MobiDB-lite"/>
    </source>
</evidence>
<dbReference type="Gene3D" id="2.30.29.30">
    <property type="entry name" value="Pleckstrin-homology domain (PH domain)/Phosphotyrosine-binding domain (PTB)"/>
    <property type="match status" value="1"/>
</dbReference>
<dbReference type="CDD" id="cd00821">
    <property type="entry name" value="PH"/>
    <property type="match status" value="1"/>
</dbReference>
<sequence length="655" mass="72683">MTSTGGGFTSGFRTIKSGYLNKRCRWSWRPRYVELISNPKDMTGPHFRCLLLIYDHSSRYVKNKIRVDDIVTVRSGKTFSFQIYLNNGMFLFFRTGSLDNQSAWMADLKMALGKVTSQFHVRVHVAAPSSCKALVLDHALLYCIGVNLPTHHSGQLDRVLVLASPVTDVNLHAWNLSRVKRLIVMEIGIQMELCSNCSGCHEKKVVMFLLPSDLIEDCMNFLLHEMQATDVQPQRSIPNDPIIYVLPHQCGGARSGSFSFPQHQQQQQRQQESYDSAILHALNSHPAPNSPLPAESPKKDPPAVTPNPALPPRNQLRPNYQEYIDRGVELKPRHVSSSRPHVPARYRHDHFEVPYHISQRIYINDTGTIRHESQVLGSGSGEFRANNGSPSQPPRVIVTESSKETGYNPVYISSDDIHPGPTPAGRPGTTGPNRPIRPEFIGRRRPMLPPRSSDISEDIDPPPPPRSSPLSSRTPPPPTSTSPRSSPSPPLTPPLPARLPPSPPPSYSQDDPSDTGTGYVNVEDTTRCTSALSLCTDDITNADFALMTKVTFKNIIPSLPPRSNKQPVPTPRKQQNSHKTQNTPSNSVVSTQQSSSSEYSYATAPFYGLGIGGYSSVVHHTDLRLERPRSQSSGSLCLNQLYDRTMHHGQVSNEC</sequence>
<reference evidence="4" key="1">
    <citation type="journal article" date="2010" name="Nature">
        <title>The Amphimedon queenslandica genome and the evolution of animal complexity.</title>
        <authorList>
            <person name="Srivastava M."/>
            <person name="Simakov O."/>
            <person name="Chapman J."/>
            <person name="Fahey B."/>
            <person name="Gauthier M.E."/>
            <person name="Mitros T."/>
            <person name="Richards G.S."/>
            <person name="Conaco C."/>
            <person name="Dacre M."/>
            <person name="Hellsten U."/>
            <person name="Larroux C."/>
            <person name="Putnam N.H."/>
            <person name="Stanke M."/>
            <person name="Adamska M."/>
            <person name="Darling A."/>
            <person name="Degnan S.M."/>
            <person name="Oakley T.H."/>
            <person name="Plachetzki D.C."/>
            <person name="Zhai Y."/>
            <person name="Adamski M."/>
            <person name="Calcino A."/>
            <person name="Cummins S.F."/>
            <person name="Goodstein D.M."/>
            <person name="Harris C."/>
            <person name="Jackson D.J."/>
            <person name="Leys S.P."/>
            <person name="Shu S."/>
            <person name="Woodcroft B.J."/>
            <person name="Vervoort M."/>
            <person name="Kosik K.S."/>
            <person name="Manning G."/>
            <person name="Degnan B.M."/>
            <person name="Rokhsar D.S."/>
        </authorList>
    </citation>
    <scope>NUCLEOTIDE SEQUENCE [LARGE SCALE GENOMIC DNA]</scope>
</reference>
<dbReference type="InterPro" id="IPR011993">
    <property type="entry name" value="PH-like_dom_sf"/>
</dbReference>
<dbReference type="Proteomes" id="UP000007879">
    <property type="component" value="Unassembled WGS sequence"/>
</dbReference>
<accession>A0A1X7V522</accession>
<feature type="compositionally biased region" description="Low complexity" evidence="1">
    <location>
        <begin position="585"/>
        <end position="594"/>
    </location>
</feature>
<keyword evidence="4" id="KW-1185">Reference proteome</keyword>
<dbReference type="KEGG" id="aqu:109581267"/>
<evidence type="ECO:0000259" key="2">
    <source>
        <dbReference type="PROSITE" id="PS50003"/>
    </source>
</evidence>
<dbReference type="InterPro" id="IPR001849">
    <property type="entry name" value="PH_domain"/>
</dbReference>
<feature type="compositionally biased region" description="Polar residues" evidence="1">
    <location>
        <begin position="561"/>
        <end position="584"/>
    </location>
</feature>
<dbReference type="InParanoid" id="A0A1X7V522"/>
<evidence type="ECO:0000313" key="3">
    <source>
        <dbReference type="EnsemblMetazoa" id="Aqu2.1.34612_001"/>
    </source>
</evidence>
<feature type="region of interest" description="Disordered" evidence="1">
    <location>
        <begin position="282"/>
        <end position="318"/>
    </location>
</feature>
<feature type="compositionally biased region" description="Low complexity" evidence="1">
    <location>
        <begin position="423"/>
        <end position="434"/>
    </location>
</feature>
<dbReference type="EnsemblMetazoa" id="Aqu2.1.34612_001">
    <property type="protein sequence ID" value="Aqu2.1.34612_001"/>
    <property type="gene ID" value="Aqu2.1.34612"/>
</dbReference>
<evidence type="ECO:0000313" key="4">
    <source>
        <dbReference type="Proteomes" id="UP000007879"/>
    </source>
</evidence>
<proteinExistence type="predicted"/>
<reference evidence="3" key="2">
    <citation type="submission" date="2017-05" db="UniProtKB">
        <authorList>
            <consortium name="EnsemblMetazoa"/>
        </authorList>
    </citation>
    <scope>IDENTIFICATION</scope>
</reference>
<dbReference type="SUPFAM" id="SSF50729">
    <property type="entry name" value="PH domain-like"/>
    <property type="match status" value="1"/>
</dbReference>
<dbReference type="SMART" id="SM00233">
    <property type="entry name" value="PH"/>
    <property type="match status" value="1"/>
</dbReference>
<feature type="compositionally biased region" description="Pro residues" evidence="1">
    <location>
        <begin position="474"/>
        <end position="506"/>
    </location>
</feature>
<gene>
    <name evidence="3" type="primary">109581267</name>
</gene>
<dbReference type="OrthoDB" id="10653906at2759"/>
<protein>
    <recommendedName>
        <fullName evidence="2">PH domain-containing protein</fullName>
    </recommendedName>
</protein>
<organism evidence="3">
    <name type="scientific">Amphimedon queenslandica</name>
    <name type="common">Sponge</name>
    <dbReference type="NCBI Taxonomy" id="400682"/>
    <lineage>
        <taxon>Eukaryota</taxon>
        <taxon>Metazoa</taxon>
        <taxon>Porifera</taxon>
        <taxon>Demospongiae</taxon>
        <taxon>Heteroscleromorpha</taxon>
        <taxon>Haplosclerida</taxon>
        <taxon>Niphatidae</taxon>
        <taxon>Amphimedon</taxon>
    </lineage>
</organism>
<name>A0A1X7V522_AMPQE</name>